<dbReference type="Proteomes" id="UP000030676">
    <property type="component" value="Unassembled WGS sequence"/>
</dbReference>
<reference evidence="2" key="2">
    <citation type="submission" date="2014-03" db="EMBL/GenBank/DDBJ databases">
        <title>The Genome Annotation of Fusarium oxysporum PHW808.</title>
        <authorList>
            <consortium name="The Broad Institute Genomics Platform"/>
            <person name="Ma L.-J."/>
            <person name="Corby-Kistler H."/>
            <person name="Broz K."/>
            <person name="Gale L.R."/>
            <person name="Jonkers W."/>
            <person name="O'Donnell K."/>
            <person name="Ploetz R."/>
            <person name="Steinberg C."/>
            <person name="Schwartz D.C."/>
            <person name="VanEtten H."/>
            <person name="Zhou S."/>
            <person name="Young S.K."/>
            <person name="Zeng Q."/>
            <person name="Gargeya S."/>
            <person name="Fitzgerald M."/>
            <person name="Abouelleil A."/>
            <person name="Alvarado L."/>
            <person name="Chapman S.B."/>
            <person name="Gainer-Dewar J."/>
            <person name="Goldberg J."/>
            <person name="Griggs A."/>
            <person name="Gujja S."/>
            <person name="Hansen M."/>
            <person name="Howarth C."/>
            <person name="Imamovic A."/>
            <person name="Ireland A."/>
            <person name="Larimer J."/>
            <person name="McCowan C."/>
            <person name="Murphy C."/>
            <person name="Pearson M."/>
            <person name="Poon T.W."/>
            <person name="Priest M."/>
            <person name="Roberts A."/>
            <person name="Saif S."/>
            <person name="Shea T."/>
            <person name="Sykes S."/>
            <person name="Wortman J."/>
            <person name="Nusbaum C."/>
            <person name="Birren B."/>
        </authorList>
    </citation>
    <scope>NUCLEOTIDE SEQUENCE</scope>
    <source>
        <strain evidence="2">54008</strain>
    </source>
</reference>
<proteinExistence type="predicted"/>
<dbReference type="EMBL" id="KK033637">
    <property type="protein sequence ID" value="EXL65456.1"/>
    <property type="molecule type" value="Genomic_DNA"/>
</dbReference>
<organism evidence="2">
    <name type="scientific">Fusarium oxysporum f. sp. conglutinans race 2 54008</name>
    <dbReference type="NCBI Taxonomy" id="1089457"/>
    <lineage>
        <taxon>Eukaryota</taxon>
        <taxon>Fungi</taxon>
        <taxon>Dikarya</taxon>
        <taxon>Ascomycota</taxon>
        <taxon>Pezizomycotina</taxon>
        <taxon>Sordariomycetes</taxon>
        <taxon>Hypocreomycetidae</taxon>
        <taxon>Hypocreales</taxon>
        <taxon>Nectriaceae</taxon>
        <taxon>Fusarium</taxon>
        <taxon>Fusarium oxysporum species complex</taxon>
    </lineage>
</organism>
<feature type="non-terminal residue" evidence="2">
    <location>
        <position position="1"/>
    </location>
</feature>
<evidence type="ECO:0000256" key="1">
    <source>
        <dbReference type="SAM" id="MobiDB-lite"/>
    </source>
</evidence>
<accession>X0H050</accession>
<sequence>VQINIAAEGPGLKLSSYWHTQNPRGTPQLLADERGVLPTGSWPSSTR</sequence>
<feature type="region of interest" description="Disordered" evidence="1">
    <location>
        <begin position="23"/>
        <end position="47"/>
    </location>
</feature>
<dbReference type="HOGENOM" id="CLU_3178023_0_0_1"/>
<dbReference type="AlphaFoldDB" id="X0H050"/>
<protein>
    <submittedName>
        <fullName evidence="2">Uncharacterized protein</fullName>
    </submittedName>
</protein>
<evidence type="ECO:0000313" key="2">
    <source>
        <dbReference type="EMBL" id="EXL65456.1"/>
    </source>
</evidence>
<name>X0H050_FUSOX</name>
<reference evidence="2" key="1">
    <citation type="submission" date="2011-11" db="EMBL/GenBank/DDBJ databases">
        <title>The Genome Sequence of Fusarium oxysporum PHW808.</title>
        <authorList>
            <consortium name="The Broad Institute Genome Sequencing Platform"/>
            <person name="Ma L.-J."/>
            <person name="Gale L.R."/>
            <person name="Schwartz D.C."/>
            <person name="Zhou S."/>
            <person name="Corby-Kistler H."/>
            <person name="Young S.K."/>
            <person name="Zeng Q."/>
            <person name="Gargeya S."/>
            <person name="Fitzgerald M."/>
            <person name="Haas B."/>
            <person name="Abouelleil A."/>
            <person name="Alvarado L."/>
            <person name="Arachchi H.M."/>
            <person name="Berlin A."/>
            <person name="Brown A."/>
            <person name="Chapman S.B."/>
            <person name="Chen Z."/>
            <person name="Dunbar C."/>
            <person name="Freedman E."/>
            <person name="Gearin G."/>
            <person name="Goldberg J."/>
            <person name="Griggs A."/>
            <person name="Gujja S."/>
            <person name="Heiman D."/>
            <person name="Howarth C."/>
            <person name="Larson L."/>
            <person name="Lui A."/>
            <person name="MacDonald P.J.P."/>
            <person name="Montmayeur A."/>
            <person name="Murphy C."/>
            <person name="Neiman D."/>
            <person name="Pearson M."/>
            <person name="Priest M."/>
            <person name="Roberts A."/>
            <person name="Saif S."/>
            <person name="Shea T."/>
            <person name="Shenoy N."/>
            <person name="Sisk P."/>
            <person name="Stolte C."/>
            <person name="Sykes S."/>
            <person name="Wortman J."/>
            <person name="Nusbaum C."/>
            <person name="Birren B."/>
        </authorList>
    </citation>
    <scope>NUCLEOTIDE SEQUENCE [LARGE SCALE GENOMIC DNA]</scope>
    <source>
        <strain evidence="2">54008</strain>
    </source>
</reference>
<gene>
    <name evidence="2" type="ORF">FOPG_18319</name>
</gene>